<evidence type="ECO:0000256" key="3">
    <source>
        <dbReference type="ARBA" id="ARBA00022723"/>
    </source>
</evidence>
<dbReference type="CDD" id="cd20618">
    <property type="entry name" value="CYP71_clan"/>
    <property type="match status" value="1"/>
</dbReference>
<dbReference type="Proteomes" id="UP000636709">
    <property type="component" value="Unassembled WGS sequence"/>
</dbReference>
<keyword evidence="8" id="KW-1133">Transmembrane helix</keyword>
<gene>
    <name evidence="9" type="ORF">HU200_016172</name>
</gene>
<keyword evidence="4 7" id="KW-0560">Oxidoreductase</keyword>
<keyword evidence="10" id="KW-1185">Reference proteome</keyword>
<dbReference type="InterPro" id="IPR017972">
    <property type="entry name" value="Cyt_P450_CS"/>
</dbReference>
<dbReference type="Pfam" id="PF00067">
    <property type="entry name" value="p450"/>
    <property type="match status" value="1"/>
</dbReference>
<evidence type="ECO:0000256" key="7">
    <source>
        <dbReference type="RuleBase" id="RU000461"/>
    </source>
</evidence>
<feature type="binding site" description="axial binding residue" evidence="6">
    <location>
        <position position="472"/>
    </location>
    <ligand>
        <name>heme</name>
        <dbReference type="ChEBI" id="CHEBI:30413"/>
    </ligand>
    <ligandPart>
        <name>Fe</name>
        <dbReference type="ChEBI" id="CHEBI:18248"/>
    </ligandPart>
</feature>
<evidence type="ECO:0000256" key="5">
    <source>
        <dbReference type="ARBA" id="ARBA00023004"/>
    </source>
</evidence>
<keyword evidence="7" id="KW-0503">Monooxygenase</keyword>
<protein>
    <recommendedName>
        <fullName evidence="11">Cytochrome P450</fullName>
    </recommendedName>
</protein>
<dbReference type="EMBL" id="JACEFO010001605">
    <property type="protein sequence ID" value="KAF8732198.1"/>
    <property type="molecule type" value="Genomic_DNA"/>
</dbReference>
<dbReference type="GO" id="GO:0016705">
    <property type="term" value="F:oxidoreductase activity, acting on paired donors, with incorporation or reduction of molecular oxygen"/>
    <property type="evidence" value="ECO:0007669"/>
    <property type="project" value="InterPro"/>
</dbReference>
<keyword evidence="5 6" id="KW-0408">Iron</keyword>
<dbReference type="PRINTS" id="PR00463">
    <property type="entry name" value="EP450I"/>
</dbReference>
<dbReference type="Gene3D" id="1.10.630.10">
    <property type="entry name" value="Cytochrome P450"/>
    <property type="match status" value="1"/>
</dbReference>
<comment type="caution">
    <text evidence="9">The sequence shown here is derived from an EMBL/GenBank/DDBJ whole genome shotgun (WGS) entry which is preliminary data.</text>
</comment>
<keyword evidence="3 6" id="KW-0479">Metal-binding</keyword>
<evidence type="ECO:0000256" key="1">
    <source>
        <dbReference type="ARBA" id="ARBA00010617"/>
    </source>
</evidence>
<dbReference type="GO" id="GO:0004497">
    <property type="term" value="F:monooxygenase activity"/>
    <property type="evidence" value="ECO:0007669"/>
    <property type="project" value="UniProtKB-KW"/>
</dbReference>
<sequence length="536" mass="60037">MEYLTPPPSSSSASFLPIMLAATLCFVVSILLWRRSNNPRRKYNLPPGPRPWPVISNLNLIGPLPHRSVHELSKLHGPLMSLRFGSLPAVVGSSVDAARLILKTHDLSFIDRPRWAVGQYTGYGYSDMLWSPYGAYWLQARRLVKTELFSTARLREHESVRDGEVRAMLRGLYSSSASGERRAARLMDHLFTMNINVISLMLFSRKYISDDGGGGGGGSSSTTTTTFEEFKWMVEELFVLSGALNLGDMIPWLSWLDPHGYVRRMKKLRDMFDRFLEHVVDEHDERRRREGQAFVARDMVDLLLELADDPNLEAPIERNGVKAFTLNLLVGLPDTTSVTVEWAMAELLRRPDALAKVTEELDRVVGVDRHVTEGDIASLPYLEAVVKETMRLHPVSPLLSPRQSREDVATGDGHDIPAGTLVFVNVWAIGRDPAVWGEDAAAFRPERFAGSRVDVKGQDLELLPFGSGRRMCPGVSLGLRMVQVILANLLHSYAWRLPAGVEEPNMEERYGLSMPRLVPLEAVPEPRLRAHLYAGP</sequence>
<evidence type="ECO:0000256" key="2">
    <source>
        <dbReference type="ARBA" id="ARBA00022617"/>
    </source>
</evidence>
<accession>A0A835FAB3</accession>
<evidence type="ECO:0000313" key="9">
    <source>
        <dbReference type="EMBL" id="KAF8732198.1"/>
    </source>
</evidence>
<dbReference type="FunFam" id="1.10.630.10:FF:000026">
    <property type="entry name" value="Cytochrome P450 82C4"/>
    <property type="match status" value="1"/>
</dbReference>
<keyword evidence="8" id="KW-0812">Transmembrane</keyword>
<dbReference type="SUPFAM" id="SSF48264">
    <property type="entry name" value="Cytochrome P450"/>
    <property type="match status" value="1"/>
</dbReference>
<organism evidence="9 10">
    <name type="scientific">Digitaria exilis</name>
    <dbReference type="NCBI Taxonomy" id="1010633"/>
    <lineage>
        <taxon>Eukaryota</taxon>
        <taxon>Viridiplantae</taxon>
        <taxon>Streptophyta</taxon>
        <taxon>Embryophyta</taxon>
        <taxon>Tracheophyta</taxon>
        <taxon>Spermatophyta</taxon>
        <taxon>Magnoliopsida</taxon>
        <taxon>Liliopsida</taxon>
        <taxon>Poales</taxon>
        <taxon>Poaceae</taxon>
        <taxon>PACMAD clade</taxon>
        <taxon>Panicoideae</taxon>
        <taxon>Panicodae</taxon>
        <taxon>Paniceae</taxon>
        <taxon>Anthephorinae</taxon>
        <taxon>Digitaria</taxon>
    </lineage>
</organism>
<dbReference type="GO" id="GO:0020037">
    <property type="term" value="F:heme binding"/>
    <property type="evidence" value="ECO:0007669"/>
    <property type="project" value="InterPro"/>
</dbReference>
<dbReference type="PANTHER" id="PTHR47944">
    <property type="entry name" value="CYTOCHROME P450 98A9"/>
    <property type="match status" value="1"/>
</dbReference>
<keyword evidence="2 6" id="KW-0349">Heme</keyword>
<proteinExistence type="inferred from homology"/>
<evidence type="ECO:0000256" key="8">
    <source>
        <dbReference type="SAM" id="Phobius"/>
    </source>
</evidence>
<dbReference type="GO" id="GO:0005506">
    <property type="term" value="F:iron ion binding"/>
    <property type="evidence" value="ECO:0007669"/>
    <property type="project" value="InterPro"/>
</dbReference>
<dbReference type="PANTHER" id="PTHR47944:SF9">
    <property type="entry name" value="FLAVONOID 3-MONOOXYGENASE"/>
    <property type="match status" value="1"/>
</dbReference>
<dbReference type="InterPro" id="IPR001128">
    <property type="entry name" value="Cyt_P450"/>
</dbReference>
<evidence type="ECO:0000313" key="10">
    <source>
        <dbReference type="Proteomes" id="UP000636709"/>
    </source>
</evidence>
<dbReference type="PRINTS" id="PR00385">
    <property type="entry name" value="P450"/>
</dbReference>
<feature type="transmembrane region" description="Helical" evidence="8">
    <location>
        <begin position="12"/>
        <end position="33"/>
    </location>
</feature>
<comment type="similarity">
    <text evidence="1 7">Belongs to the cytochrome P450 family.</text>
</comment>
<keyword evidence="8" id="KW-0472">Membrane</keyword>
<dbReference type="OrthoDB" id="1055148at2759"/>
<dbReference type="PROSITE" id="PS00086">
    <property type="entry name" value="CYTOCHROME_P450"/>
    <property type="match status" value="1"/>
</dbReference>
<dbReference type="AlphaFoldDB" id="A0A835FAB3"/>
<reference evidence="9" key="1">
    <citation type="submission" date="2020-07" db="EMBL/GenBank/DDBJ databases">
        <title>Genome sequence and genetic diversity analysis of an under-domesticated orphan crop, white fonio (Digitaria exilis).</title>
        <authorList>
            <person name="Bennetzen J.L."/>
            <person name="Chen S."/>
            <person name="Ma X."/>
            <person name="Wang X."/>
            <person name="Yssel A.E.J."/>
            <person name="Chaluvadi S.R."/>
            <person name="Johnson M."/>
            <person name="Gangashetty P."/>
            <person name="Hamidou F."/>
            <person name="Sanogo M.D."/>
            <person name="Zwaenepoel A."/>
            <person name="Wallace J."/>
            <person name="Van De Peer Y."/>
            <person name="Van Deynze A."/>
        </authorList>
    </citation>
    <scope>NUCLEOTIDE SEQUENCE</scope>
    <source>
        <tissue evidence="9">Leaves</tissue>
    </source>
</reference>
<dbReference type="InterPro" id="IPR036396">
    <property type="entry name" value="Cyt_P450_sf"/>
</dbReference>
<name>A0A835FAB3_9POAL</name>
<evidence type="ECO:0000256" key="4">
    <source>
        <dbReference type="ARBA" id="ARBA00023002"/>
    </source>
</evidence>
<evidence type="ECO:0000256" key="6">
    <source>
        <dbReference type="PIRSR" id="PIRSR602401-1"/>
    </source>
</evidence>
<dbReference type="InterPro" id="IPR002401">
    <property type="entry name" value="Cyt_P450_E_grp-I"/>
</dbReference>
<evidence type="ECO:0008006" key="11">
    <source>
        <dbReference type="Google" id="ProtNLM"/>
    </source>
</evidence>
<comment type="cofactor">
    <cofactor evidence="6">
        <name>heme</name>
        <dbReference type="ChEBI" id="CHEBI:30413"/>
    </cofactor>
</comment>